<dbReference type="PANTHER" id="PTHR11487">
    <property type="entry name" value="THIOESTERASE"/>
    <property type="match status" value="1"/>
</dbReference>
<proteinExistence type="inferred from homology"/>
<feature type="domain" description="Thioesterase" evidence="3">
    <location>
        <begin position="43"/>
        <end position="265"/>
    </location>
</feature>
<protein>
    <submittedName>
        <fullName evidence="4">Thioesterase</fullName>
    </submittedName>
</protein>
<dbReference type="EMBL" id="JAGPYQ010000002">
    <property type="protein sequence ID" value="MBQ0853733.1"/>
    <property type="molecule type" value="Genomic_DNA"/>
</dbReference>
<dbReference type="SUPFAM" id="SSF53474">
    <property type="entry name" value="alpha/beta-Hydrolases"/>
    <property type="match status" value="1"/>
</dbReference>
<evidence type="ECO:0000256" key="1">
    <source>
        <dbReference type="ARBA" id="ARBA00007169"/>
    </source>
</evidence>
<reference evidence="4 5" key="1">
    <citation type="submission" date="2021-04" db="EMBL/GenBank/DDBJ databases">
        <authorList>
            <person name="Tang X."/>
            <person name="Zhou X."/>
            <person name="Chen X."/>
            <person name="Cernava T."/>
            <person name="Zhang C."/>
        </authorList>
    </citation>
    <scope>NUCLEOTIDE SEQUENCE [LARGE SCALE GENOMIC DNA]</scope>
    <source>
        <strain evidence="4 5">BH-SS-21</strain>
    </source>
</reference>
<organism evidence="4 5">
    <name type="scientific">Streptomyces liliiviolaceus</name>
    <dbReference type="NCBI Taxonomy" id="2823109"/>
    <lineage>
        <taxon>Bacteria</taxon>
        <taxon>Bacillati</taxon>
        <taxon>Actinomycetota</taxon>
        <taxon>Actinomycetes</taxon>
        <taxon>Kitasatosporales</taxon>
        <taxon>Streptomycetaceae</taxon>
        <taxon>Streptomyces</taxon>
    </lineage>
</organism>
<evidence type="ECO:0000313" key="4">
    <source>
        <dbReference type="EMBL" id="MBQ0853733.1"/>
    </source>
</evidence>
<dbReference type="Gene3D" id="3.40.50.1820">
    <property type="entry name" value="alpha/beta hydrolase"/>
    <property type="match status" value="1"/>
</dbReference>
<name>A0A940Y1F4_9ACTN</name>
<evidence type="ECO:0000313" key="5">
    <source>
        <dbReference type="Proteomes" id="UP000677413"/>
    </source>
</evidence>
<sequence length="280" mass="29843">MTSTPHRPTPPNIPGGPVRNRRDTGQDGWIRQYHPPRGGGPVLVCCPHAGGSAVAYHSLSAALSATTEVLITQYPGRQDRLLEPPVESIAEMADSVVAALTPWRHRPIALFGHSMGSVLAYEIALRLERLWPGNPPIGVIGSGRSAPSVRHDRGLHLLGDEGIVATMADLAGTPTALLDDKDLLAVVIPAMRSDFKAAETYQDTGGTRLDCPISAYCGESDVNVPAEGVLAWGEHTTAGFTSRFFPGGHFYIQSGEREVARAISRDVAAFTAARAAARKR</sequence>
<dbReference type="Proteomes" id="UP000677413">
    <property type="component" value="Unassembled WGS sequence"/>
</dbReference>
<dbReference type="GO" id="GO:0008610">
    <property type="term" value="P:lipid biosynthetic process"/>
    <property type="evidence" value="ECO:0007669"/>
    <property type="project" value="TreeGrafter"/>
</dbReference>
<dbReference type="InterPro" id="IPR029058">
    <property type="entry name" value="AB_hydrolase_fold"/>
</dbReference>
<keyword evidence="5" id="KW-1185">Reference proteome</keyword>
<dbReference type="RefSeq" id="WP_210890931.1">
    <property type="nucleotide sequence ID" value="NZ_JAGPYQ010000002.1"/>
</dbReference>
<dbReference type="InterPro" id="IPR012223">
    <property type="entry name" value="TEII"/>
</dbReference>
<feature type="region of interest" description="Disordered" evidence="2">
    <location>
        <begin position="1"/>
        <end position="33"/>
    </location>
</feature>
<dbReference type="InterPro" id="IPR001031">
    <property type="entry name" value="Thioesterase"/>
</dbReference>
<gene>
    <name evidence="4" type="ORF">J8N05_36835</name>
</gene>
<dbReference type="Pfam" id="PF00975">
    <property type="entry name" value="Thioesterase"/>
    <property type="match status" value="1"/>
</dbReference>
<accession>A0A940Y1F4</accession>
<comment type="similarity">
    <text evidence="1">Belongs to the thioesterase family.</text>
</comment>
<dbReference type="AlphaFoldDB" id="A0A940Y1F4"/>
<comment type="caution">
    <text evidence="4">The sequence shown here is derived from an EMBL/GenBank/DDBJ whole genome shotgun (WGS) entry which is preliminary data.</text>
</comment>
<evidence type="ECO:0000259" key="3">
    <source>
        <dbReference type="Pfam" id="PF00975"/>
    </source>
</evidence>
<dbReference type="PANTHER" id="PTHR11487:SF0">
    <property type="entry name" value="S-ACYL FATTY ACID SYNTHASE THIOESTERASE, MEDIUM CHAIN"/>
    <property type="match status" value="1"/>
</dbReference>
<evidence type="ECO:0000256" key="2">
    <source>
        <dbReference type="SAM" id="MobiDB-lite"/>
    </source>
</evidence>